<evidence type="ECO:0000313" key="1">
    <source>
        <dbReference type="EMBL" id="KIK40750.1"/>
    </source>
</evidence>
<accession>A0A0C9ZSG5</accession>
<proteinExistence type="predicted"/>
<dbReference type="InParanoid" id="A0A0C9ZSG5"/>
<dbReference type="PANTHER" id="PTHR28207">
    <property type="entry name" value="ATP SYNTHASE SUBUNIT H, MITOCHONDRIAL"/>
    <property type="match status" value="1"/>
</dbReference>
<dbReference type="PANTHER" id="PTHR28207:SF1">
    <property type="entry name" value="ATP SYNTHASE SUBUNIT H, MITOCHONDRIAL"/>
    <property type="match status" value="1"/>
</dbReference>
<name>A0A0C9ZSG5_9AGAM</name>
<dbReference type="Proteomes" id="UP000054485">
    <property type="component" value="Unassembled WGS sequence"/>
</dbReference>
<dbReference type="OrthoDB" id="274752at2759"/>
<organism evidence="1 2">
    <name type="scientific">Suillus luteus UH-Slu-Lm8-n1</name>
    <dbReference type="NCBI Taxonomy" id="930992"/>
    <lineage>
        <taxon>Eukaryota</taxon>
        <taxon>Fungi</taxon>
        <taxon>Dikarya</taxon>
        <taxon>Basidiomycota</taxon>
        <taxon>Agaricomycotina</taxon>
        <taxon>Agaricomycetes</taxon>
        <taxon>Agaricomycetidae</taxon>
        <taxon>Boletales</taxon>
        <taxon>Suillineae</taxon>
        <taxon>Suillaceae</taxon>
        <taxon>Suillus</taxon>
    </lineage>
</organism>
<keyword evidence="2" id="KW-1185">Reference proteome</keyword>
<reference evidence="1 2" key="1">
    <citation type="submission" date="2014-04" db="EMBL/GenBank/DDBJ databases">
        <authorList>
            <consortium name="DOE Joint Genome Institute"/>
            <person name="Kuo A."/>
            <person name="Ruytinx J."/>
            <person name="Rineau F."/>
            <person name="Colpaert J."/>
            <person name="Kohler A."/>
            <person name="Nagy L.G."/>
            <person name="Floudas D."/>
            <person name="Copeland A."/>
            <person name="Barry K.W."/>
            <person name="Cichocki N."/>
            <person name="Veneault-Fourrey C."/>
            <person name="LaButti K."/>
            <person name="Lindquist E.A."/>
            <person name="Lipzen A."/>
            <person name="Lundell T."/>
            <person name="Morin E."/>
            <person name="Murat C."/>
            <person name="Sun H."/>
            <person name="Tunlid A."/>
            <person name="Henrissat B."/>
            <person name="Grigoriev I.V."/>
            <person name="Hibbett D.S."/>
            <person name="Martin F."/>
            <person name="Nordberg H.P."/>
            <person name="Cantor M.N."/>
            <person name="Hua S.X."/>
        </authorList>
    </citation>
    <scope>NUCLEOTIDE SEQUENCE [LARGE SCALE GENOMIC DNA]</scope>
    <source>
        <strain evidence="1 2">UH-Slu-Lm8-n1</strain>
    </source>
</reference>
<gene>
    <name evidence="1" type="ORF">CY34DRAFT_806862</name>
</gene>
<evidence type="ECO:0008006" key="3">
    <source>
        <dbReference type="Google" id="ProtNLM"/>
    </source>
</evidence>
<dbReference type="STRING" id="930992.A0A0C9ZSG5"/>
<dbReference type="EMBL" id="KN835291">
    <property type="protein sequence ID" value="KIK40750.1"/>
    <property type="molecule type" value="Genomic_DNA"/>
</dbReference>
<evidence type="ECO:0000313" key="2">
    <source>
        <dbReference type="Proteomes" id="UP000054485"/>
    </source>
</evidence>
<protein>
    <recommendedName>
        <fullName evidence="3">ATP synthase subunit H, mitochondrial</fullName>
    </recommendedName>
</protein>
<dbReference type="InterPro" id="IPR019711">
    <property type="entry name" value="ATP_synth_F0_suH"/>
</dbReference>
<dbReference type="HOGENOM" id="CLU_122989_2_0_1"/>
<dbReference type="AlphaFoldDB" id="A0A0C9ZSG5"/>
<sequence length="123" mass="13123">MSSMKFLRQAARSARTFSTTSVARKDLIQDLYVKELKAYKPPVAAKDAHVGVVKNFSLPAVPKPPTLPVDLAAELTAYDATEPTKAEAEVTSSSAHAGEDVGKGADAFLGFLEADVKQAEVHH</sequence>
<reference evidence="2" key="2">
    <citation type="submission" date="2015-01" db="EMBL/GenBank/DDBJ databases">
        <title>Evolutionary Origins and Diversification of the Mycorrhizal Mutualists.</title>
        <authorList>
            <consortium name="DOE Joint Genome Institute"/>
            <consortium name="Mycorrhizal Genomics Consortium"/>
            <person name="Kohler A."/>
            <person name="Kuo A."/>
            <person name="Nagy L.G."/>
            <person name="Floudas D."/>
            <person name="Copeland A."/>
            <person name="Barry K.W."/>
            <person name="Cichocki N."/>
            <person name="Veneault-Fourrey C."/>
            <person name="LaButti K."/>
            <person name="Lindquist E.A."/>
            <person name="Lipzen A."/>
            <person name="Lundell T."/>
            <person name="Morin E."/>
            <person name="Murat C."/>
            <person name="Riley R."/>
            <person name="Ohm R."/>
            <person name="Sun H."/>
            <person name="Tunlid A."/>
            <person name="Henrissat B."/>
            <person name="Grigoriev I.V."/>
            <person name="Hibbett D.S."/>
            <person name="Martin F."/>
        </authorList>
    </citation>
    <scope>NUCLEOTIDE SEQUENCE [LARGE SCALE GENOMIC DNA]</scope>
    <source>
        <strain evidence="2">UH-Slu-Lm8-n1</strain>
    </source>
</reference>
<dbReference type="FunCoup" id="A0A0C9ZSG5">
    <property type="interactions" value="53"/>
</dbReference>
<dbReference type="Pfam" id="PF10775">
    <property type="entry name" value="ATP_sub_h"/>
    <property type="match status" value="1"/>
</dbReference>
<dbReference type="GO" id="GO:0046933">
    <property type="term" value="F:proton-transporting ATP synthase activity, rotational mechanism"/>
    <property type="evidence" value="ECO:0007669"/>
    <property type="project" value="TreeGrafter"/>
</dbReference>